<dbReference type="EMBL" id="JRHC01000003">
    <property type="protein sequence ID" value="KJF43324.1"/>
    <property type="molecule type" value="Genomic_DNA"/>
</dbReference>
<dbReference type="Proteomes" id="UP000032544">
    <property type="component" value="Unassembled WGS sequence"/>
</dbReference>
<comment type="caution">
    <text evidence="2">The sequence shown here is derived from an EMBL/GenBank/DDBJ whole genome shotgun (WGS) entry which is preliminary data.</text>
</comment>
<keyword evidence="1" id="KW-0812">Transmembrane</keyword>
<protein>
    <submittedName>
        <fullName evidence="2">Uncharacterized protein</fullName>
    </submittedName>
</protein>
<evidence type="ECO:0000256" key="1">
    <source>
        <dbReference type="SAM" id="Phobius"/>
    </source>
</evidence>
<reference evidence="2 3" key="1">
    <citation type="submission" date="2014-09" db="EMBL/GenBank/DDBJ databases">
        <title>Draft Genome Sequence of Draconibacterium sp. JN14CK-3.</title>
        <authorList>
            <person name="Dong C."/>
            <person name="Lai Q."/>
            <person name="Shao Z."/>
        </authorList>
    </citation>
    <scope>NUCLEOTIDE SEQUENCE [LARGE SCALE GENOMIC DNA]</scope>
    <source>
        <strain evidence="2 3">JN14CK-3</strain>
    </source>
</reference>
<dbReference type="AlphaFoldDB" id="A0A0D8J9C3"/>
<evidence type="ECO:0000313" key="2">
    <source>
        <dbReference type="EMBL" id="KJF43324.1"/>
    </source>
</evidence>
<name>A0A0D8J9C3_9BACT</name>
<accession>A0A0D8J9C3</accession>
<proteinExistence type="predicted"/>
<feature type="transmembrane region" description="Helical" evidence="1">
    <location>
        <begin position="7"/>
        <end position="29"/>
    </location>
</feature>
<organism evidence="2 3">
    <name type="scientific">Draconibacterium sediminis</name>
    <dbReference type="NCBI Taxonomy" id="1544798"/>
    <lineage>
        <taxon>Bacteria</taxon>
        <taxon>Pseudomonadati</taxon>
        <taxon>Bacteroidota</taxon>
        <taxon>Bacteroidia</taxon>
        <taxon>Marinilabiliales</taxon>
        <taxon>Prolixibacteraceae</taxon>
        <taxon>Draconibacterium</taxon>
    </lineage>
</organism>
<gene>
    <name evidence="2" type="ORF">LH29_13870</name>
</gene>
<keyword evidence="1" id="KW-1133">Transmembrane helix</keyword>
<keyword evidence="3" id="KW-1185">Reference proteome</keyword>
<evidence type="ECO:0000313" key="3">
    <source>
        <dbReference type="Proteomes" id="UP000032544"/>
    </source>
</evidence>
<feature type="transmembrane region" description="Helical" evidence="1">
    <location>
        <begin position="35"/>
        <end position="60"/>
    </location>
</feature>
<keyword evidence="1" id="KW-0472">Membrane</keyword>
<sequence length="70" mass="7961">MKILKNNAGAVVGVVTILTSVVLFFPIAFDNQRLYTIIIYTSITILLLLLLFLIWVNVFATNKHKNHFPD</sequence>